<dbReference type="InterPro" id="IPR040686">
    <property type="entry name" value="PurK_C"/>
</dbReference>
<name>A0ABW5BG50_9PROT</name>
<feature type="binding site" evidence="4">
    <location>
        <begin position="156"/>
        <end position="162"/>
    </location>
    <ligand>
        <name>ATP</name>
        <dbReference type="ChEBI" id="CHEBI:30616"/>
    </ligand>
</feature>
<sequence length="366" mass="40265">MTKTLSAPLAPGSVIGILGGGQLGRMAASAAAELGYHCHIFCPEEDCPASEVSKYTTVAKYDDEKALATFAEHVDVVTYEFENVPAKTAAFLIDRVPVNPGPNVLHICQNRLREKDFCNSINVPTTRYAEATNIEALDRVVRDIGRPCVLKTTEMGYDGKGQTFITPDTDLAVAWKTVAGDKEQAETIIEALVDFRMEISVIVARSIQGDCQAYIPVENRHKNHILDQTIVPARISQKISDRAEALARHMAEEMQLVGMMAVEMFVTTDDEILVNEIAPRPHNSGHWSMDACVTSQFEQFIRATAGLVLGSVYRHSDAVMTNLLGKDVDNWAEILSDPAAKLHLYGKDEAKDGRKMGHVTKVIPRK</sequence>
<comment type="caution">
    <text evidence="7">The sequence shown here is derived from an EMBL/GenBank/DDBJ whole genome shotgun (WGS) entry which is preliminary data.</text>
</comment>
<feature type="binding site" evidence="4">
    <location>
        <begin position="275"/>
        <end position="276"/>
    </location>
    <ligand>
        <name>ATP</name>
        <dbReference type="ChEBI" id="CHEBI:30616"/>
    </ligand>
</feature>
<dbReference type="NCBIfam" id="NF004675">
    <property type="entry name" value="PRK06019.1-1"/>
    <property type="match status" value="1"/>
</dbReference>
<dbReference type="HAMAP" id="MF_01928">
    <property type="entry name" value="PurK"/>
    <property type="match status" value="1"/>
</dbReference>
<dbReference type="NCBIfam" id="NF004676">
    <property type="entry name" value="PRK06019.1-2"/>
    <property type="match status" value="1"/>
</dbReference>
<evidence type="ECO:0000256" key="4">
    <source>
        <dbReference type="HAMAP-Rule" id="MF_01928"/>
    </source>
</evidence>
<dbReference type="EC" id="6.3.4.18" evidence="4 5"/>
<evidence type="ECO:0000256" key="1">
    <source>
        <dbReference type="ARBA" id="ARBA00022741"/>
    </source>
</evidence>
<dbReference type="NCBIfam" id="TIGR01161">
    <property type="entry name" value="purK"/>
    <property type="match status" value="1"/>
</dbReference>
<comment type="function">
    <text evidence="4">Catalyzes the ATP-dependent conversion of 5-aminoimidazole ribonucleotide (AIR) and HCO(3)(-) to N5-carboxyaminoimidazole ribonucleotide (N5-CAIR).</text>
</comment>
<feature type="binding site" evidence="4">
    <location>
        <position position="198"/>
    </location>
    <ligand>
        <name>ATP</name>
        <dbReference type="ChEBI" id="CHEBI:30616"/>
    </ligand>
</feature>
<reference evidence="8" key="1">
    <citation type="journal article" date="2019" name="Int. J. Syst. Evol. Microbiol.">
        <title>The Global Catalogue of Microorganisms (GCM) 10K type strain sequencing project: providing services to taxonomists for standard genome sequencing and annotation.</title>
        <authorList>
            <consortium name="The Broad Institute Genomics Platform"/>
            <consortium name="The Broad Institute Genome Sequencing Center for Infectious Disease"/>
            <person name="Wu L."/>
            <person name="Ma J."/>
        </authorList>
    </citation>
    <scope>NUCLEOTIDE SEQUENCE [LARGE SCALE GENOMIC DNA]</scope>
    <source>
        <strain evidence="8">CGMCC 4.7192</strain>
    </source>
</reference>
<dbReference type="InterPro" id="IPR016185">
    <property type="entry name" value="PreATP-grasp_dom_sf"/>
</dbReference>
<feature type="binding site" evidence="4">
    <location>
        <position position="111"/>
    </location>
    <ligand>
        <name>ATP</name>
        <dbReference type="ChEBI" id="CHEBI:30616"/>
    </ligand>
</feature>
<evidence type="ECO:0000256" key="3">
    <source>
        <dbReference type="ARBA" id="ARBA00022840"/>
    </source>
</evidence>
<evidence type="ECO:0000259" key="6">
    <source>
        <dbReference type="PROSITE" id="PS50975"/>
    </source>
</evidence>
<comment type="function">
    <text evidence="5">Catalyzes the ATP-dependent conversion of 5-aminoimidazole ribonucleotide (AIR) and HCO(3)- to N5-carboxyaminoimidazole ribonucleotide (N5-CAIR).</text>
</comment>
<keyword evidence="4 5" id="KW-0436">Ligase</keyword>
<evidence type="ECO:0000256" key="2">
    <source>
        <dbReference type="ARBA" id="ARBA00022755"/>
    </source>
</evidence>
<dbReference type="Pfam" id="PF17769">
    <property type="entry name" value="PurK_C"/>
    <property type="match status" value="1"/>
</dbReference>
<evidence type="ECO:0000313" key="7">
    <source>
        <dbReference type="EMBL" id="MFD2204141.1"/>
    </source>
</evidence>
<accession>A0ABW5BG50</accession>
<dbReference type="Gene3D" id="3.30.1490.20">
    <property type="entry name" value="ATP-grasp fold, A domain"/>
    <property type="match status" value="1"/>
</dbReference>
<evidence type="ECO:0000313" key="8">
    <source>
        <dbReference type="Proteomes" id="UP001597294"/>
    </source>
</evidence>
<comment type="catalytic activity">
    <reaction evidence="4 5">
        <text>5-amino-1-(5-phospho-beta-D-ribosyl)imidazole + hydrogencarbonate + ATP = 5-carboxyamino-1-(5-phospho-D-ribosyl)imidazole + ADP + phosphate + 2 H(+)</text>
        <dbReference type="Rhea" id="RHEA:19317"/>
        <dbReference type="ChEBI" id="CHEBI:15378"/>
        <dbReference type="ChEBI" id="CHEBI:17544"/>
        <dbReference type="ChEBI" id="CHEBI:30616"/>
        <dbReference type="ChEBI" id="CHEBI:43474"/>
        <dbReference type="ChEBI" id="CHEBI:58730"/>
        <dbReference type="ChEBI" id="CHEBI:137981"/>
        <dbReference type="ChEBI" id="CHEBI:456216"/>
        <dbReference type="EC" id="6.3.4.18"/>
    </reaction>
</comment>
<dbReference type="SUPFAM" id="SSF51246">
    <property type="entry name" value="Rudiment single hybrid motif"/>
    <property type="match status" value="1"/>
</dbReference>
<dbReference type="InterPro" id="IPR003135">
    <property type="entry name" value="ATP-grasp_carboxylate-amine"/>
</dbReference>
<feature type="binding site" evidence="4">
    <location>
        <begin position="190"/>
        <end position="193"/>
    </location>
    <ligand>
        <name>ATP</name>
        <dbReference type="ChEBI" id="CHEBI:30616"/>
    </ligand>
</feature>
<keyword evidence="3 4" id="KW-0067">ATP-binding</keyword>
<feature type="binding site" evidence="4">
    <location>
        <position position="221"/>
    </location>
    <ligand>
        <name>ATP</name>
        <dbReference type="ChEBI" id="CHEBI:30616"/>
    </ligand>
</feature>
<keyword evidence="2 4" id="KW-0658">Purine biosynthesis</keyword>
<dbReference type="RefSeq" id="WP_380247415.1">
    <property type="nucleotide sequence ID" value="NZ_JBHUII010000001.1"/>
</dbReference>
<comment type="similarity">
    <text evidence="4 5">Belongs to the PurK/PurT family.</text>
</comment>
<dbReference type="InterPro" id="IPR011054">
    <property type="entry name" value="Rudment_hybrid_motif"/>
</dbReference>
<dbReference type="Pfam" id="PF02222">
    <property type="entry name" value="ATP-grasp"/>
    <property type="match status" value="1"/>
</dbReference>
<dbReference type="EMBL" id="JBHUII010000001">
    <property type="protein sequence ID" value="MFD2204141.1"/>
    <property type="molecule type" value="Genomic_DNA"/>
</dbReference>
<comment type="subunit">
    <text evidence="4 5">Homodimer.</text>
</comment>
<dbReference type="NCBIfam" id="NF004679">
    <property type="entry name" value="PRK06019.1-5"/>
    <property type="match status" value="1"/>
</dbReference>
<protein>
    <recommendedName>
        <fullName evidence="4 5">N5-carboxyaminoimidazole ribonucleotide synthase</fullName>
        <shortName evidence="4 5">N5-CAIR synthase</shortName>
        <ecNumber evidence="4 5">6.3.4.18</ecNumber>
    </recommendedName>
    <alternativeName>
        <fullName evidence="4 5">5-(carboxyamino)imidazole ribonucleotide synthetase</fullName>
    </alternativeName>
</protein>
<dbReference type="Gene3D" id="3.40.50.20">
    <property type="match status" value="1"/>
</dbReference>
<dbReference type="Gene3D" id="3.30.470.20">
    <property type="entry name" value="ATP-grasp fold, B domain"/>
    <property type="match status" value="1"/>
</dbReference>
<dbReference type="InterPro" id="IPR005875">
    <property type="entry name" value="PurK"/>
</dbReference>
<dbReference type="Proteomes" id="UP001597294">
    <property type="component" value="Unassembled WGS sequence"/>
</dbReference>
<dbReference type="InterPro" id="IPR013815">
    <property type="entry name" value="ATP_grasp_subdomain_1"/>
</dbReference>
<dbReference type="InterPro" id="IPR011761">
    <property type="entry name" value="ATP-grasp"/>
</dbReference>
<keyword evidence="8" id="KW-1185">Reference proteome</keyword>
<comment type="pathway">
    <text evidence="4 5">Purine metabolism; IMP biosynthesis via de novo pathway; 5-amino-1-(5-phospho-D-ribosyl)imidazole-4-carboxylate from 5-amino-1-(5-phospho-D-ribosyl)imidazole (N5-CAIR route): step 1/2.</text>
</comment>
<dbReference type="SUPFAM" id="SSF52440">
    <property type="entry name" value="PreATP-grasp domain"/>
    <property type="match status" value="1"/>
</dbReference>
<dbReference type="Pfam" id="PF22660">
    <property type="entry name" value="RS_preATP-grasp-like"/>
    <property type="match status" value="1"/>
</dbReference>
<feature type="binding site" evidence="4">
    <location>
        <position position="151"/>
    </location>
    <ligand>
        <name>ATP</name>
        <dbReference type="ChEBI" id="CHEBI:30616"/>
    </ligand>
</feature>
<dbReference type="PANTHER" id="PTHR11609">
    <property type="entry name" value="PURINE BIOSYNTHESIS PROTEIN 6/7, PUR6/7"/>
    <property type="match status" value="1"/>
</dbReference>
<dbReference type="InterPro" id="IPR054350">
    <property type="entry name" value="PurT/PurK_preATP-grasp"/>
</dbReference>
<dbReference type="PROSITE" id="PS50975">
    <property type="entry name" value="ATP_GRASP"/>
    <property type="match status" value="1"/>
</dbReference>
<proteinExistence type="inferred from homology"/>
<organism evidence="7 8">
    <name type="scientific">Kiloniella antarctica</name>
    <dbReference type="NCBI Taxonomy" id="1550907"/>
    <lineage>
        <taxon>Bacteria</taxon>
        <taxon>Pseudomonadati</taxon>
        <taxon>Pseudomonadota</taxon>
        <taxon>Alphaproteobacteria</taxon>
        <taxon>Rhodospirillales</taxon>
        <taxon>Kiloniellaceae</taxon>
        <taxon>Kiloniella</taxon>
    </lineage>
</organism>
<feature type="domain" description="ATP-grasp" evidence="6">
    <location>
        <begin position="115"/>
        <end position="305"/>
    </location>
</feature>
<gene>
    <name evidence="4 5" type="primary">purK</name>
    <name evidence="7" type="ORF">ACFSKO_00870</name>
</gene>
<dbReference type="SUPFAM" id="SSF56059">
    <property type="entry name" value="Glutathione synthetase ATP-binding domain-like"/>
    <property type="match status" value="1"/>
</dbReference>
<keyword evidence="1 4" id="KW-0547">Nucleotide-binding</keyword>
<dbReference type="GO" id="GO:0034028">
    <property type="term" value="F:5-(carboxyamino)imidazole ribonucleotide synthase activity"/>
    <property type="evidence" value="ECO:0007669"/>
    <property type="project" value="UniProtKB-EC"/>
</dbReference>
<dbReference type="PANTHER" id="PTHR11609:SF5">
    <property type="entry name" value="PHOSPHORIBOSYLAMINOIMIDAZOLE CARBOXYLASE"/>
    <property type="match status" value="1"/>
</dbReference>
<evidence type="ECO:0000256" key="5">
    <source>
        <dbReference type="RuleBase" id="RU361200"/>
    </source>
</evidence>